<reference evidence="2" key="1">
    <citation type="journal article" date="2012" name="G3 (Bethesda)">
        <title>Pichia sorbitophila, an interspecies yeast hybrid reveals early steps of genome resolution following polyploidization.</title>
        <authorList>
            <person name="Leh Louis V."/>
            <person name="Despons L."/>
            <person name="Friedrich A."/>
            <person name="Martin T."/>
            <person name="Durrens P."/>
            <person name="Casaregola S."/>
            <person name="Neuveglise C."/>
            <person name="Fairhead C."/>
            <person name="Marck C."/>
            <person name="Cruz J.A."/>
            <person name="Straub M.L."/>
            <person name="Kugler V."/>
            <person name="Sacerdot C."/>
            <person name="Uzunov Z."/>
            <person name="Thierry A."/>
            <person name="Weiss S."/>
            <person name="Bleykasten C."/>
            <person name="De Montigny J."/>
            <person name="Jacques N."/>
            <person name="Jung P."/>
            <person name="Lemaire M."/>
            <person name="Mallet S."/>
            <person name="Morel G."/>
            <person name="Richard G.F."/>
            <person name="Sarkar A."/>
            <person name="Savel G."/>
            <person name="Schacherer J."/>
            <person name="Seret M.L."/>
            <person name="Talla E."/>
            <person name="Samson G."/>
            <person name="Jubin C."/>
            <person name="Poulain J."/>
            <person name="Vacherie B."/>
            <person name="Barbe V."/>
            <person name="Pelletier E."/>
            <person name="Sherman D.J."/>
            <person name="Westhof E."/>
            <person name="Weissenbach J."/>
            <person name="Baret P.V."/>
            <person name="Wincker P."/>
            <person name="Gaillardin C."/>
            <person name="Dujon B."/>
            <person name="Souciet J.L."/>
        </authorList>
    </citation>
    <scope>NUCLEOTIDE SEQUENCE [LARGE SCALE GENOMIC DNA]</scope>
    <source>
        <strain evidence="2">CBS 270.75 / DBVPG 7215 / KCTC 17166 / NRRL Y-17582</strain>
    </source>
</reference>
<dbReference type="OrthoDB" id="5358702at2759"/>
<keyword evidence="2" id="KW-1185">Reference proteome</keyword>
<dbReference type="PANTHER" id="PTHR11129">
    <property type="entry name" value="PROTEIN FARNESYLTRANSFERASE ALPHA SUBUNIT/RAB GERANYLGERANYL TRANSFERASE ALPHA SUBUNIT"/>
    <property type="match status" value="1"/>
</dbReference>
<dbReference type="eggNOG" id="ENOG502RXS6">
    <property type="taxonomic scope" value="Eukaryota"/>
</dbReference>
<dbReference type="FunCoup" id="G8JV44">
    <property type="interactions" value="17"/>
</dbReference>
<dbReference type="GO" id="GO:0005968">
    <property type="term" value="C:Rab-protein geranylgeranyltransferase complex"/>
    <property type="evidence" value="ECO:0007669"/>
    <property type="project" value="TreeGrafter"/>
</dbReference>
<dbReference type="InParanoid" id="G8JV44"/>
<dbReference type="Proteomes" id="UP000006790">
    <property type="component" value="Chromosome 6"/>
</dbReference>
<evidence type="ECO:0000313" key="1">
    <source>
        <dbReference type="EMBL" id="AET40523.1"/>
    </source>
</evidence>
<dbReference type="OMA" id="NYYCWNT"/>
<dbReference type="KEGG" id="erc:Ecym_6131"/>
<dbReference type="EMBL" id="CP002502">
    <property type="protein sequence ID" value="AET40523.1"/>
    <property type="molecule type" value="Genomic_DNA"/>
</dbReference>
<organism evidence="1 2">
    <name type="scientific">Eremothecium cymbalariae (strain CBS 270.75 / DBVPG 7215 / KCTC 17166 / NRRL Y-17582)</name>
    <name type="common">Yeast</name>
    <dbReference type="NCBI Taxonomy" id="931890"/>
    <lineage>
        <taxon>Eukaryota</taxon>
        <taxon>Fungi</taxon>
        <taxon>Dikarya</taxon>
        <taxon>Ascomycota</taxon>
        <taxon>Saccharomycotina</taxon>
        <taxon>Saccharomycetes</taxon>
        <taxon>Saccharomycetales</taxon>
        <taxon>Saccharomycetaceae</taxon>
        <taxon>Eremothecium</taxon>
    </lineage>
</organism>
<dbReference type="GeneID" id="11472202"/>
<evidence type="ECO:0000313" key="2">
    <source>
        <dbReference type="Proteomes" id="UP000006790"/>
    </source>
</evidence>
<proteinExistence type="predicted"/>
<accession>G8JV44</accession>
<dbReference type="AlphaFoldDB" id="G8JV44"/>
<name>G8JV44_ERECY</name>
<gene>
    <name evidence="1" type="ordered locus">Ecym_6131</name>
</gene>
<sequence>MALELTGKLYSLITSENQQDVRLLVYPDQPDYPPITVIPSDYYVEIICFKSTYRQIFEECHQEFTKYLDEGLDSVIDPYLITIGLLFTSFENRSILNLHESLFSNALNSENPCQKLQREIKIIETILSCNINSLNKSSSLWLWYRKLIVLKRERFRDASLRVVEVCTRSAALHSANYYCWNFLRWYYDISLTDLEERKSLRSSISGFAFSHLTDASAWDALAHVYSFSGDYNRSDYERLVRRFNMTTVIDWGSEKGACDLEDELTSLIYKLIDFIDMFEVCEWAPFRCLHILVSLQPIEKLKPGIFSHWIEKVSQPKDIKLLRGNPVLLEGYDDTDILRTTKYKNLALKYRLLDKIFDLNN</sequence>
<protein>
    <submittedName>
        <fullName evidence="1">Uncharacterized protein</fullName>
    </submittedName>
</protein>
<dbReference type="RefSeq" id="XP_003647340.1">
    <property type="nucleotide sequence ID" value="XM_003647292.1"/>
</dbReference>
<dbReference type="SUPFAM" id="SSF48439">
    <property type="entry name" value="Protein prenylyltransferase"/>
    <property type="match status" value="1"/>
</dbReference>
<dbReference type="HOGENOM" id="CLU_062497_0_0_1"/>
<dbReference type="PANTHER" id="PTHR11129:SF8">
    <property type="entry name" value="PROTEIN ECM9"/>
    <property type="match status" value="1"/>
</dbReference>
<dbReference type="GO" id="GO:0004663">
    <property type="term" value="F:Rab geranylgeranyltransferase activity"/>
    <property type="evidence" value="ECO:0007669"/>
    <property type="project" value="TreeGrafter"/>
</dbReference>